<reference evidence="1" key="1">
    <citation type="journal article" date="2021" name="Proc. Natl. Acad. Sci. U.S.A.">
        <title>A Catalog of Tens of Thousands of Viruses from Human Metagenomes Reveals Hidden Associations with Chronic Diseases.</title>
        <authorList>
            <person name="Tisza M.J."/>
            <person name="Buck C.B."/>
        </authorList>
    </citation>
    <scope>NUCLEOTIDE SEQUENCE</scope>
    <source>
        <strain evidence="1">CtnhN1</strain>
    </source>
</reference>
<sequence length="103" mass="12134">MSKPRYSWWGYVKAIIRRYTPNREQELHGVSLLENNAVRKAVSETKSMQDGEERLKFIRLVFWDKTHTLEGAAMAVNCSDRTARRWHTDFIKCVARNYGLLDD</sequence>
<name>A0A8S5LKN7_9CAUD</name>
<proteinExistence type="predicted"/>
<organism evidence="1">
    <name type="scientific">Siphoviridae sp. ctnhN1</name>
    <dbReference type="NCBI Taxonomy" id="2827589"/>
    <lineage>
        <taxon>Viruses</taxon>
        <taxon>Duplodnaviria</taxon>
        <taxon>Heunggongvirae</taxon>
        <taxon>Uroviricota</taxon>
        <taxon>Caudoviricetes</taxon>
    </lineage>
</organism>
<protein>
    <submittedName>
        <fullName evidence="1">Uncharacterized protein</fullName>
    </submittedName>
</protein>
<dbReference type="EMBL" id="BK015865">
    <property type="protein sequence ID" value="DAD70427.1"/>
    <property type="molecule type" value="Genomic_DNA"/>
</dbReference>
<evidence type="ECO:0000313" key="1">
    <source>
        <dbReference type="EMBL" id="DAD70427.1"/>
    </source>
</evidence>
<accession>A0A8S5LKN7</accession>